<reference evidence="2" key="1">
    <citation type="journal article" date="2023" name="Nat. Plants">
        <title>Single-cell RNA sequencing provides a high-resolution roadmap for understanding the multicellular compartmentation of specialized metabolism.</title>
        <authorList>
            <person name="Sun S."/>
            <person name="Shen X."/>
            <person name="Li Y."/>
            <person name="Li Y."/>
            <person name="Wang S."/>
            <person name="Li R."/>
            <person name="Zhang H."/>
            <person name="Shen G."/>
            <person name="Guo B."/>
            <person name="Wei J."/>
            <person name="Xu J."/>
            <person name="St-Pierre B."/>
            <person name="Chen S."/>
            <person name="Sun C."/>
        </authorList>
    </citation>
    <scope>NUCLEOTIDE SEQUENCE [LARGE SCALE GENOMIC DNA]</scope>
</reference>
<gene>
    <name evidence="1" type="ORF">M9H77_15504</name>
</gene>
<dbReference type="EMBL" id="CM044704">
    <property type="protein sequence ID" value="KAI5665651.1"/>
    <property type="molecule type" value="Genomic_DNA"/>
</dbReference>
<name>A0ACC0AY10_CATRO</name>
<dbReference type="Proteomes" id="UP001060085">
    <property type="component" value="Linkage Group LG04"/>
</dbReference>
<proteinExistence type="predicted"/>
<keyword evidence="2" id="KW-1185">Reference proteome</keyword>
<organism evidence="1 2">
    <name type="scientific">Catharanthus roseus</name>
    <name type="common">Madagascar periwinkle</name>
    <name type="synonym">Vinca rosea</name>
    <dbReference type="NCBI Taxonomy" id="4058"/>
    <lineage>
        <taxon>Eukaryota</taxon>
        <taxon>Viridiplantae</taxon>
        <taxon>Streptophyta</taxon>
        <taxon>Embryophyta</taxon>
        <taxon>Tracheophyta</taxon>
        <taxon>Spermatophyta</taxon>
        <taxon>Magnoliopsida</taxon>
        <taxon>eudicotyledons</taxon>
        <taxon>Gunneridae</taxon>
        <taxon>Pentapetalae</taxon>
        <taxon>asterids</taxon>
        <taxon>lamiids</taxon>
        <taxon>Gentianales</taxon>
        <taxon>Apocynaceae</taxon>
        <taxon>Rauvolfioideae</taxon>
        <taxon>Vinceae</taxon>
        <taxon>Catharanthinae</taxon>
        <taxon>Catharanthus</taxon>
    </lineage>
</organism>
<evidence type="ECO:0000313" key="2">
    <source>
        <dbReference type="Proteomes" id="UP001060085"/>
    </source>
</evidence>
<sequence length="315" mass="36136">MEPSFALPRFDIFAIYGQYCDITSAAYTHGSEGCISNEESHNGRFSREALNQLLKLVESRLHLRISMLEEIYKLMLRLELSDFSEFSRFYDFVFFICRENGQKNITVSRAVMAWKLVLAGRFQLLNQWCNFVEENQRHNISEDTWRQVLSFSRCVQDNLEGYDPEGAWPVLIDEFVEHMYRSRAHNDSVSSFCNCCDSDLRSFEDPLSGFSNLPCQKRKLYDHLEEDNTSLAGYTSDYSFRISKRRQISADTYVSCKENPSEIAAGDCTEMFKHNNSSFGCSKSPCAVEGCLSKGFAGLLSGRPCMQYGRERGVS</sequence>
<comment type="caution">
    <text evidence="1">The sequence shown here is derived from an EMBL/GenBank/DDBJ whole genome shotgun (WGS) entry which is preliminary data.</text>
</comment>
<evidence type="ECO:0000313" key="1">
    <source>
        <dbReference type="EMBL" id="KAI5665651.1"/>
    </source>
</evidence>
<accession>A0ACC0AY10</accession>
<protein>
    <submittedName>
        <fullName evidence="1">Uncharacterized protein</fullName>
    </submittedName>
</protein>